<evidence type="ECO:0000313" key="3">
    <source>
        <dbReference type="Proteomes" id="UP000248806"/>
    </source>
</evidence>
<evidence type="ECO:0000313" key="2">
    <source>
        <dbReference type="EMBL" id="PZW36121.1"/>
    </source>
</evidence>
<evidence type="ECO:0000259" key="1">
    <source>
        <dbReference type="PROSITE" id="PS51186"/>
    </source>
</evidence>
<dbReference type="Pfam" id="PF00583">
    <property type="entry name" value="Acetyltransf_1"/>
    <property type="match status" value="1"/>
</dbReference>
<gene>
    <name evidence="2" type="ORF">EI42_00291</name>
</gene>
<name>A0A326UE48_THEHA</name>
<comment type="caution">
    <text evidence="2">The sequence shown here is derived from an EMBL/GenBank/DDBJ whole genome shotgun (WGS) entry which is preliminary data.</text>
</comment>
<dbReference type="EMBL" id="QKUF01000001">
    <property type="protein sequence ID" value="PZW36121.1"/>
    <property type="molecule type" value="Genomic_DNA"/>
</dbReference>
<keyword evidence="2" id="KW-0808">Transferase</keyword>
<protein>
    <submittedName>
        <fullName evidence="2">Aminoglycoside 6'-N-acetyltransferase I</fullName>
    </submittedName>
</protein>
<proteinExistence type="predicted"/>
<dbReference type="PROSITE" id="PS51186">
    <property type="entry name" value="GNAT"/>
    <property type="match status" value="1"/>
</dbReference>
<dbReference type="CDD" id="cd04301">
    <property type="entry name" value="NAT_SF"/>
    <property type="match status" value="1"/>
</dbReference>
<dbReference type="SUPFAM" id="SSF55729">
    <property type="entry name" value="Acyl-CoA N-acyltransferases (Nat)"/>
    <property type="match status" value="1"/>
</dbReference>
<dbReference type="GO" id="GO:0016747">
    <property type="term" value="F:acyltransferase activity, transferring groups other than amino-acyl groups"/>
    <property type="evidence" value="ECO:0007669"/>
    <property type="project" value="InterPro"/>
</dbReference>
<organism evidence="2 3">
    <name type="scientific">Thermosporothrix hazakensis</name>
    <dbReference type="NCBI Taxonomy" id="644383"/>
    <lineage>
        <taxon>Bacteria</taxon>
        <taxon>Bacillati</taxon>
        <taxon>Chloroflexota</taxon>
        <taxon>Ktedonobacteria</taxon>
        <taxon>Ktedonobacterales</taxon>
        <taxon>Thermosporotrichaceae</taxon>
        <taxon>Thermosporothrix</taxon>
    </lineage>
</organism>
<dbReference type="Gene3D" id="3.40.630.30">
    <property type="match status" value="1"/>
</dbReference>
<dbReference type="InterPro" id="IPR000182">
    <property type="entry name" value="GNAT_dom"/>
</dbReference>
<accession>A0A326UE48</accession>
<sequence length="194" mass="21467">MVQIRDLSLQDEAAVEAVARILIAGFAASSPTSWPDRDSALEEIRENTGDGFISRIAIDEQNSVLGWIAGSSAYHGRVWELHPLVVDPVCQGRGVGAALVRDFEEQVRQRGGLTITLGSDDETGRTSLAGINLFPNIWEHVARIKNLKRHPYEFYQKLGYRIIGVIPDANGPGKPDILLGKSLYWPEQEYNKKG</sequence>
<dbReference type="InterPro" id="IPR016181">
    <property type="entry name" value="Acyl_CoA_acyltransferase"/>
</dbReference>
<feature type="domain" description="N-acetyltransferase" evidence="1">
    <location>
        <begin position="2"/>
        <end position="184"/>
    </location>
</feature>
<dbReference type="AlphaFoldDB" id="A0A326UE48"/>
<dbReference type="RefSeq" id="WP_111318062.1">
    <property type="nucleotide sequence ID" value="NZ_BIFX01000001.1"/>
</dbReference>
<reference evidence="2 3" key="1">
    <citation type="submission" date="2018-06" db="EMBL/GenBank/DDBJ databases">
        <title>Genomic Encyclopedia of Archaeal and Bacterial Type Strains, Phase II (KMG-II): from individual species to whole genera.</title>
        <authorList>
            <person name="Goeker M."/>
        </authorList>
    </citation>
    <scope>NUCLEOTIDE SEQUENCE [LARGE SCALE GENOMIC DNA]</scope>
    <source>
        <strain evidence="2 3">ATCC BAA-1881</strain>
    </source>
</reference>
<keyword evidence="3" id="KW-1185">Reference proteome</keyword>
<dbReference type="OrthoDB" id="7365228at2"/>
<dbReference type="Proteomes" id="UP000248806">
    <property type="component" value="Unassembled WGS sequence"/>
</dbReference>